<dbReference type="EMBL" id="CP104067">
    <property type="protein sequence ID" value="WAH43870.1"/>
    <property type="molecule type" value="Genomic_DNA"/>
</dbReference>
<protein>
    <recommendedName>
        <fullName evidence="6">TVP38/TMEM64 family membrane protein</fullName>
    </recommendedName>
</protein>
<comment type="subcellular location">
    <subcellularLocation>
        <location evidence="1 6">Cell membrane</location>
        <topology evidence="1 6">Multi-pass membrane protein</topology>
    </subcellularLocation>
</comment>
<dbReference type="PANTHER" id="PTHR12677">
    <property type="entry name" value="GOLGI APPARATUS MEMBRANE PROTEIN TVP38-RELATED"/>
    <property type="match status" value="1"/>
</dbReference>
<feature type="region of interest" description="Disordered" evidence="7">
    <location>
        <begin position="1"/>
        <end position="27"/>
    </location>
</feature>
<keyword evidence="5 6" id="KW-0472">Membrane</keyword>
<evidence type="ECO:0000313" key="9">
    <source>
        <dbReference type="EMBL" id="WAH43870.1"/>
    </source>
</evidence>
<proteinExistence type="inferred from homology"/>
<gene>
    <name evidence="9" type="ORF">NZD89_11050</name>
</gene>
<dbReference type="PANTHER" id="PTHR12677:SF59">
    <property type="entry name" value="GOLGI APPARATUS MEMBRANE PROTEIN TVP38-RELATED"/>
    <property type="match status" value="1"/>
</dbReference>
<feature type="compositionally biased region" description="Basic residues" evidence="7">
    <location>
        <begin position="8"/>
        <end position="17"/>
    </location>
</feature>
<evidence type="ECO:0000256" key="5">
    <source>
        <dbReference type="ARBA" id="ARBA00023136"/>
    </source>
</evidence>
<keyword evidence="10" id="KW-1185">Reference proteome</keyword>
<organism evidence="9 10">
    <name type="scientific">Alicyclobacillus fastidiosus</name>
    <dbReference type="NCBI Taxonomy" id="392011"/>
    <lineage>
        <taxon>Bacteria</taxon>
        <taxon>Bacillati</taxon>
        <taxon>Bacillota</taxon>
        <taxon>Bacilli</taxon>
        <taxon>Bacillales</taxon>
        <taxon>Alicyclobacillaceae</taxon>
        <taxon>Alicyclobacillus</taxon>
    </lineage>
</organism>
<accession>A0ABY6ZM37</accession>
<dbReference type="InterPro" id="IPR032816">
    <property type="entry name" value="VTT_dom"/>
</dbReference>
<evidence type="ECO:0000256" key="6">
    <source>
        <dbReference type="RuleBase" id="RU366058"/>
    </source>
</evidence>
<dbReference type="RefSeq" id="WP_268007776.1">
    <property type="nucleotide sequence ID" value="NZ_CP104067.1"/>
</dbReference>
<evidence type="ECO:0000256" key="1">
    <source>
        <dbReference type="ARBA" id="ARBA00004651"/>
    </source>
</evidence>
<keyword evidence="2 6" id="KW-1003">Cell membrane</keyword>
<name>A0ABY6ZM37_9BACL</name>
<evidence type="ECO:0000313" key="10">
    <source>
        <dbReference type="Proteomes" id="UP001164761"/>
    </source>
</evidence>
<feature type="transmembrane region" description="Helical" evidence="6">
    <location>
        <begin position="89"/>
        <end position="122"/>
    </location>
</feature>
<comment type="similarity">
    <text evidence="6">Belongs to the TVP38/TMEM64 family.</text>
</comment>
<evidence type="ECO:0000256" key="4">
    <source>
        <dbReference type="ARBA" id="ARBA00022989"/>
    </source>
</evidence>
<dbReference type="InterPro" id="IPR015414">
    <property type="entry name" value="TMEM64"/>
</dbReference>
<evidence type="ECO:0000256" key="3">
    <source>
        <dbReference type="ARBA" id="ARBA00022692"/>
    </source>
</evidence>
<feature type="transmembrane region" description="Helical" evidence="6">
    <location>
        <begin position="208"/>
        <end position="229"/>
    </location>
</feature>
<dbReference type="Proteomes" id="UP001164761">
    <property type="component" value="Chromosome"/>
</dbReference>
<dbReference type="Pfam" id="PF09335">
    <property type="entry name" value="VTT_dom"/>
    <property type="match status" value="1"/>
</dbReference>
<evidence type="ECO:0000256" key="7">
    <source>
        <dbReference type="SAM" id="MobiDB-lite"/>
    </source>
</evidence>
<sequence>MDTEARSRVYKKRRHGRDRSSYAGAPRRTGSMVSSAVIILVFALLIVLFFRLDRADALSRVIQSTGLLGILIAVVLMAVLSILPLPSEFLMIVIMKIFGPWWGILLSWIGTMTAAIVTFLLARHFGRRLLSHFISEDRFGQISNWIGNRGISGLIMVRIIPFPFIVVNYAAGVLKSIRLRDFIWTSAVGGIPYYIGAALVFLGVSKRYLTWLIVGGVALVVVWIAGYLFNRHVQWIKRFLH</sequence>
<feature type="transmembrane region" description="Helical" evidence="6">
    <location>
        <begin position="64"/>
        <end position="83"/>
    </location>
</feature>
<evidence type="ECO:0000259" key="8">
    <source>
        <dbReference type="Pfam" id="PF09335"/>
    </source>
</evidence>
<reference evidence="9" key="1">
    <citation type="submission" date="2022-08" db="EMBL/GenBank/DDBJ databases">
        <title>Alicyclobacillus fastidiosus DSM 17978, complete genome.</title>
        <authorList>
            <person name="Wang Q."/>
            <person name="Cai R."/>
            <person name="Wang Z."/>
        </authorList>
    </citation>
    <scope>NUCLEOTIDE SEQUENCE</scope>
    <source>
        <strain evidence="9">DSM 17978</strain>
    </source>
</reference>
<evidence type="ECO:0000256" key="2">
    <source>
        <dbReference type="ARBA" id="ARBA00022475"/>
    </source>
</evidence>
<feature type="transmembrane region" description="Helical" evidence="6">
    <location>
        <begin position="182"/>
        <end position="202"/>
    </location>
</feature>
<keyword evidence="4 6" id="KW-1133">Transmembrane helix</keyword>
<keyword evidence="3 6" id="KW-0812">Transmembrane</keyword>
<feature type="transmembrane region" description="Helical" evidence="6">
    <location>
        <begin position="32"/>
        <end position="52"/>
    </location>
</feature>
<feature type="domain" description="VTT" evidence="8">
    <location>
        <begin position="85"/>
        <end position="196"/>
    </location>
</feature>